<evidence type="ECO:0000313" key="2">
    <source>
        <dbReference type="Proteomes" id="UP000012313"/>
    </source>
</evidence>
<dbReference type="PANTHER" id="PTHR35399">
    <property type="entry name" value="SLR8030 PROTEIN"/>
    <property type="match status" value="1"/>
</dbReference>
<accession>N1WN41</accession>
<sequence length="550" mass="60486">MAAFFYSEKFDIMNLSRSQFLRYLGKGASALAIAKSGILSASPKSKPSLRSKPHERFYPISPSEQDSLILPPGYRYNTIALYGDRINSGGDTFGFNSDFNCFFPFKGGKNAGLLWNNHETLGVLEYYVNGYDSQKQGPNERTDKQIEQYLYALGGTVMEIAKKNGDWTLSPNSSYGRRINGLTQFRLTGPAAGSPAVGNTNKVFGTFANCAGGITFWNTVLSCEENVEWIIEPCKLPHETHYGWVIEVDPFDPKSVPVKHTALGRFAHENAALVLSPSGKIVVYMGDDARDECVYKFVSKNTYDPSPGAANSSLLEEGILYAADFDKGIWIPLDLESNETLRNSKKENGDIRFETQADVLVHCRSAAKICGATPMDRPEDIEIHPLDGTVFIAMTNNDRHGNLFGQILRIREKSGDHAGLEFDFEVFVAGGAGSGFAAPDNLAFDKKGNLWVVTDISGKNLNRSVYKKFGNNGLFVIPTSGPEAGRAFQFASSPIGAELTGLWFTPDQKELFLSVQHPGETTKDYRNPTSRWPHGGNSIPRSGVVAIYLK</sequence>
<dbReference type="InterPro" id="IPR008557">
    <property type="entry name" value="PhoX"/>
</dbReference>
<comment type="caution">
    <text evidence="1">The sequence shown here is derived from an EMBL/GenBank/DDBJ whole genome shotgun (WGS) entry which is preliminary data.</text>
</comment>
<dbReference type="EMBL" id="AOHC02000021">
    <property type="protein sequence ID" value="EMY78549.1"/>
    <property type="molecule type" value="Genomic_DNA"/>
</dbReference>
<keyword evidence="2" id="KW-1185">Reference proteome</keyword>
<reference evidence="1" key="1">
    <citation type="submission" date="2013-03" db="EMBL/GenBank/DDBJ databases">
        <authorList>
            <person name="Harkins D.M."/>
            <person name="Durkin A.S."/>
            <person name="Brinkac L.M."/>
            <person name="Haft D.H."/>
            <person name="Selengut J.D."/>
            <person name="Sanka R."/>
            <person name="DePew J."/>
            <person name="Purushe J."/>
            <person name="Hartskeerl R.A."/>
            <person name="Ahmed A."/>
            <person name="van der Linden H."/>
            <person name="Goris M.G.A."/>
            <person name="Vinetz J.M."/>
            <person name="Sutton G.G."/>
            <person name="Nierman W.C."/>
            <person name="Fouts D.E."/>
        </authorList>
    </citation>
    <scope>NUCLEOTIDE SEQUENCE [LARGE SCALE GENOMIC DNA]</scope>
    <source>
        <strain evidence="1">ICFT</strain>
    </source>
</reference>
<dbReference type="Pfam" id="PF05787">
    <property type="entry name" value="PhoX"/>
    <property type="match status" value="1"/>
</dbReference>
<gene>
    <name evidence="1" type="ORF">LEP1GSC060_3801</name>
</gene>
<dbReference type="STRING" id="1218598.LEP1GSC060_3801"/>
<dbReference type="PANTHER" id="PTHR35399:SF2">
    <property type="entry name" value="DUF839 DOMAIN-CONTAINING PROTEIN"/>
    <property type="match status" value="1"/>
</dbReference>
<organism evidence="1 2">
    <name type="scientific">Leptospira weilii serovar Ranarum str. ICFT</name>
    <dbReference type="NCBI Taxonomy" id="1218598"/>
    <lineage>
        <taxon>Bacteria</taxon>
        <taxon>Pseudomonadati</taxon>
        <taxon>Spirochaetota</taxon>
        <taxon>Spirochaetia</taxon>
        <taxon>Leptospirales</taxon>
        <taxon>Leptospiraceae</taxon>
        <taxon>Leptospira</taxon>
    </lineage>
</organism>
<evidence type="ECO:0000313" key="1">
    <source>
        <dbReference type="EMBL" id="EMY78549.1"/>
    </source>
</evidence>
<dbReference type="AlphaFoldDB" id="N1WN41"/>
<proteinExistence type="predicted"/>
<dbReference type="Proteomes" id="UP000012313">
    <property type="component" value="Unassembled WGS sequence"/>
</dbReference>
<dbReference type="Gene3D" id="2.120.10.30">
    <property type="entry name" value="TolB, C-terminal domain"/>
    <property type="match status" value="1"/>
</dbReference>
<name>N1WN41_9LEPT</name>
<dbReference type="InterPro" id="IPR011042">
    <property type="entry name" value="6-blade_b-propeller_TolB-like"/>
</dbReference>
<protein>
    <submittedName>
        <fullName evidence="1">PF05787 family protein</fullName>
    </submittedName>
</protein>
<dbReference type="SUPFAM" id="SSF101898">
    <property type="entry name" value="NHL repeat"/>
    <property type="match status" value="1"/>
</dbReference>